<evidence type="ECO:0000259" key="3">
    <source>
        <dbReference type="PROSITE" id="PS50882"/>
    </source>
</evidence>
<dbReference type="STRING" id="1095630.A0A2J6T841"/>
<dbReference type="GO" id="GO:0003723">
    <property type="term" value="F:RNA binding"/>
    <property type="evidence" value="ECO:0007669"/>
    <property type="project" value="InterPro"/>
</dbReference>
<dbReference type="Pfam" id="PF11951">
    <property type="entry name" value="Fungal_trans_2"/>
    <property type="match status" value="1"/>
</dbReference>
<sequence>MESLPGSVQVPEWQKAINWDTAGAFKVRWLVICATRFHRIGHLKNALNDNQAVLIGKDGQEIEENCGRGLVELIDEESGSECEYSVRLRWGGRTFDRSRFGHCLKGSVRKTANSPDGFVYAASGVPLTVPQELPVFPSLSATETGLLYHYTEEASRITCCGSHVQKELCQLILPMAVGFPALMNATLAWAAMHSVAFQGQVNGISDPIRFIAGLKARSIEHLRQGLQKPDMEHCDALLATVRTLCQCEIHSGSDQSSAWRVHIKGAKALMNAIDRSQRGKGARPRLLYRWYAAMDSLAMLASCGTTVMIEAGDGTYDGVSAYLDDYNGYSTELSHVIGEIGTAVGAVSQGASSSEQADLLEGTIFTIMERENNLEPVFYPGVVERLTPQAIREYSLCNQAYQHTALIYVRWQLRGFSRDAADIQHSVRKIIECASAITPSYGLSPAIVLTTPLFTAGCEALGEDREAIRRLLNQLYELLKIRNIKLALEILETFWADENTNGDLGMLLCQKNWNFIPY</sequence>
<dbReference type="OrthoDB" id="288726at2759"/>
<protein>
    <recommendedName>
        <fullName evidence="3">YTH domain-containing protein</fullName>
    </recommendedName>
</protein>
<dbReference type="GeneID" id="36592976"/>
<keyword evidence="5" id="KW-1185">Reference proteome</keyword>
<dbReference type="Proteomes" id="UP000235371">
    <property type="component" value="Unassembled WGS sequence"/>
</dbReference>
<accession>A0A2J6T841</accession>
<dbReference type="PROSITE" id="PS50882">
    <property type="entry name" value="YTH"/>
    <property type="match status" value="1"/>
</dbReference>
<dbReference type="PANTHER" id="PTHR37534:SF15">
    <property type="entry name" value="ZN(II)2CYS6 TRANSCRIPTION FACTOR (EUROFUNG)"/>
    <property type="match status" value="1"/>
</dbReference>
<dbReference type="InParanoid" id="A0A2J6T841"/>
<dbReference type="AlphaFoldDB" id="A0A2J6T841"/>
<comment type="subcellular location">
    <subcellularLocation>
        <location evidence="1">Nucleus</location>
    </subcellularLocation>
</comment>
<dbReference type="GO" id="GO:0045944">
    <property type="term" value="P:positive regulation of transcription by RNA polymerase II"/>
    <property type="evidence" value="ECO:0007669"/>
    <property type="project" value="TreeGrafter"/>
</dbReference>
<evidence type="ECO:0000313" key="4">
    <source>
        <dbReference type="EMBL" id="PMD59185.1"/>
    </source>
</evidence>
<gene>
    <name evidence="4" type="ORF">K444DRAFT_643848</name>
</gene>
<feature type="domain" description="YTH" evidence="3">
    <location>
        <begin position="1"/>
        <end position="74"/>
    </location>
</feature>
<name>A0A2J6T841_9HELO</name>
<dbReference type="InterPro" id="IPR007275">
    <property type="entry name" value="YTH_domain"/>
</dbReference>
<dbReference type="InterPro" id="IPR021858">
    <property type="entry name" value="Fun_TF"/>
</dbReference>
<dbReference type="Gene3D" id="3.10.590.10">
    <property type="entry name" value="ph1033 like domains"/>
    <property type="match status" value="1"/>
</dbReference>
<organism evidence="4 5">
    <name type="scientific">Hyaloscypha bicolor E</name>
    <dbReference type="NCBI Taxonomy" id="1095630"/>
    <lineage>
        <taxon>Eukaryota</taxon>
        <taxon>Fungi</taxon>
        <taxon>Dikarya</taxon>
        <taxon>Ascomycota</taxon>
        <taxon>Pezizomycotina</taxon>
        <taxon>Leotiomycetes</taxon>
        <taxon>Helotiales</taxon>
        <taxon>Hyaloscyphaceae</taxon>
        <taxon>Hyaloscypha</taxon>
        <taxon>Hyaloscypha bicolor</taxon>
    </lineage>
</organism>
<dbReference type="GO" id="GO:0005634">
    <property type="term" value="C:nucleus"/>
    <property type="evidence" value="ECO:0007669"/>
    <property type="project" value="UniProtKB-SubCell"/>
</dbReference>
<dbReference type="PANTHER" id="PTHR37534">
    <property type="entry name" value="TRANSCRIPTIONAL ACTIVATOR PROTEIN UGA3"/>
    <property type="match status" value="1"/>
</dbReference>
<dbReference type="Pfam" id="PF04146">
    <property type="entry name" value="YTH"/>
    <property type="match status" value="1"/>
</dbReference>
<evidence type="ECO:0000256" key="1">
    <source>
        <dbReference type="ARBA" id="ARBA00004123"/>
    </source>
</evidence>
<dbReference type="GO" id="GO:0003700">
    <property type="term" value="F:DNA-binding transcription factor activity"/>
    <property type="evidence" value="ECO:0007669"/>
    <property type="project" value="TreeGrafter"/>
</dbReference>
<evidence type="ECO:0000256" key="2">
    <source>
        <dbReference type="ARBA" id="ARBA00023242"/>
    </source>
</evidence>
<dbReference type="CDD" id="cd21134">
    <property type="entry name" value="YTH"/>
    <property type="match status" value="1"/>
</dbReference>
<reference evidence="4 5" key="1">
    <citation type="submission" date="2016-04" db="EMBL/GenBank/DDBJ databases">
        <title>A degradative enzymes factory behind the ericoid mycorrhizal symbiosis.</title>
        <authorList>
            <consortium name="DOE Joint Genome Institute"/>
            <person name="Martino E."/>
            <person name="Morin E."/>
            <person name="Grelet G."/>
            <person name="Kuo A."/>
            <person name="Kohler A."/>
            <person name="Daghino S."/>
            <person name="Barry K."/>
            <person name="Choi C."/>
            <person name="Cichocki N."/>
            <person name="Clum A."/>
            <person name="Copeland A."/>
            <person name="Hainaut M."/>
            <person name="Haridas S."/>
            <person name="Labutti K."/>
            <person name="Lindquist E."/>
            <person name="Lipzen A."/>
            <person name="Khouja H.-R."/>
            <person name="Murat C."/>
            <person name="Ohm R."/>
            <person name="Olson A."/>
            <person name="Spatafora J."/>
            <person name="Veneault-Fourrey C."/>
            <person name="Henrissat B."/>
            <person name="Grigoriev I."/>
            <person name="Martin F."/>
            <person name="Perotto S."/>
        </authorList>
    </citation>
    <scope>NUCLEOTIDE SEQUENCE [LARGE SCALE GENOMIC DNA]</scope>
    <source>
        <strain evidence="4 5">E</strain>
    </source>
</reference>
<evidence type="ECO:0000313" key="5">
    <source>
        <dbReference type="Proteomes" id="UP000235371"/>
    </source>
</evidence>
<keyword evidence="2" id="KW-0539">Nucleus</keyword>
<dbReference type="RefSeq" id="XP_024736089.1">
    <property type="nucleotide sequence ID" value="XM_024884899.1"/>
</dbReference>
<proteinExistence type="predicted"/>
<dbReference type="GO" id="GO:0000976">
    <property type="term" value="F:transcription cis-regulatory region binding"/>
    <property type="evidence" value="ECO:0007669"/>
    <property type="project" value="TreeGrafter"/>
</dbReference>
<dbReference type="EMBL" id="KZ613817">
    <property type="protein sequence ID" value="PMD59185.1"/>
    <property type="molecule type" value="Genomic_DNA"/>
</dbReference>